<comment type="caution">
    <text evidence="9">The sequence shown here is derived from an EMBL/GenBank/DDBJ whole genome shotgun (WGS) entry which is preliminary data.</text>
</comment>
<organism evidence="9 10">
    <name type="scientific">Coniosporium apollinis</name>
    <dbReference type="NCBI Taxonomy" id="61459"/>
    <lineage>
        <taxon>Eukaryota</taxon>
        <taxon>Fungi</taxon>
        <taxon>Dikarya</taxon>
        <taxon>Ascomycota</taxon>
        <taxon>Pezizomycotina</taxon>
        <taxon>Dothideomycetes</taxon>
        <taxon>Dothideomycetes incertae sedis</taxon>
        <taxon>Coniosporium</taxon>
    </lineage>
</organism>
<evidence type="ECO:0000256" key="4">
    <source>
        <dbReference type="ARBA" id="ARBA00024804"/>
    </source>
</evidence>
<evidence type="ECO:0000256" key="2">
    <source>
        <dbReference type="ARBA" id="ARBA00012614"/>
    </source>
</evidence>
<dbReference type="SUPFAM" id="SSF53756">
    <property type="entry name" value="UDP-Glycosyltransferase/glycogen phosphorylase"/>
    <property type="match status" value="1"/>
</dbReference>
<dbReference type="InterPro" id="IPR007235">
    <property type="entry name" value="Glyco_trans_28_C"/>
</dbReference>
<comment type="catalytic activity">
    <reaction evidence="6">
        <text>an N-acetyl-alpha-D-glucosaminyl-diphospho-di-trans,poly-cis-dolichol + UDP-N-acetyl-alpha-D-glucosamine = an N,N'-diacetylchitobiosyl-diphospho-di-trans,poly-cis-dolichol + UDP + H(+)</text>
        <dbReference type="Rhea" id="RHEA:23380"/>
        <dbReference type="Rhea" id="RHEA-COMP:19507"/>
        <dbReference type="Rhea" id="RHEA-COMP:19510"/>
        <dbReference type="ChEBI" id="CHEBI:15378"/>
        <dbReference type="ChEBI" id="CHEBI:57269"/>
        <dbReference type="ChEBI" id="CHEBI:57705"/>
        <dbReference type="ChEBI" id="CHEBI:58223"/>
        <dbReference type="ChEBI" id="CHEBI:58427"/>
        <dbReference type="EC" id="2.4.1.141"/>
    </reaction>
</comment>
<comment type="similarity">
    <text evidence="7">Belongs to the glycosyltransferase 28 family.</text>
</comment>
<dbReference type="GO" id="GO:0004577">
    <property type="term" value="F:N-acetylglucosaminyldiphosphodolichol N-acetylglucosaminyltransferase activity"/>
    <property type="evidence" value="ECO:0007669"/>
    <property type="project" value="UniProtKB-EC"/>
</dbReference>
<sequence>MAETGHRPKKLCFVTIGATASFDSLISACLEPRFLEALAGTGYTHLVVQYGKEGKGLYDRAVSKSSRVKDLGISITGFDFNRNGLGQEMRAAKGESGGVEGVVISHAGSGSILDALRIDVPLVVVPNPNLLDNHQVELAEALEEQGYVVHGRLNNLSAAIAQSEELRKRHKQWPPVNSGQHRRARGLAGVMDEEMGFLD</sequence>
<protein>
    <recommendedName>
        <fullName evidence="3 7">UDP-N-acetylglucosamine transferase subunit ALG13</fullName>
        <ecNumber evidence="2 7">2.4.1.141</ecNumber>
    </recommendedName>
    <alternativeName>
        <fullName evidence="5 7">Asparagine-linked glycosylation protein 13</fullName>
    </alternativeName>
</protein>
<keyword evidence="7 9" id="KW-0808">Transferase</keyword>
<accession>A0ABQ9NI37</accession>
<feature type="domain" description="Glycosyl transferase family 28 C-terminal" evidence="8">
    <location>
        <begin position="12"/>
        <end position="161"/>
    </location>
</feature>
<evidence type="ECO:0000259" key="8">
    <source>
        <dbReference type="Pfam" id="PF04101"/>
    </source>
</evidence>
<keyword evidence="7 9" id="KW-0328">Glycosyltransferase</keyword>
<dbReference type="PANTHER" id="PTHR47043">
    <property type="entry name" value="UDP-N-ACETYLGLUCOSAMINE TRANSFERASE SUBUNIT ALG13"/>
    <property type="match status" value="1"/>
</dbReference>
<keyword evidence="7" id="KW-0256">Endoplasmic reticulum</keyword>
<dbReference type="InterPro" id="IPR052474">
    <property type="entry name" value="UDP-GlcNAc_transferase"/>
</dbReference>
<evidence type="ECO:0000256" key="5">
    <source>
        <dbReference type="ARBA" id="ARBA00032061"/>
    </source>
</evidence>
<evidence type="ECO:0000313" key="10">
    <source>
        <dbReference type="Proteomes" id="UP001172684"/>
    </source>
</evidence>
<comment type="subunit">
    <text evidence="1 7">Heterodimer with ALG14 to form a functional enzyme.</text>
</comment>
<dbReference type="Proteomes" id="UP001172684">
    <property type="component" value="Unassembled WGS sequence"/>
</dbReference>
<evidence type="ECO:0000256" key="6">
    <source>
        <dbReference type="ARBA" id="ARBA00048184"/>
    </source>
</evidence>
<dbReference type="EC" id="2.4.1.141" evidence="2 7"/>
<dbReference type="EMBL" id="JAPDRL010000094">
    <property type="protein sequence ID" value="KAJ9657887.1"/>
    <property type="molecule type" value="Genomic_DNA"/>
</dbReference>
<evidence type="ECO:0000256" key="1">
    <source>
        <dbReference type="ARBA" id="ARBA00011198"/>
    </source>
</evidence>
<evidence type="ECO:0000256" key="3">
    <source>
        <dbReference type="ARBA" id="ARBA00017468"/>
    </source>
</evidence>
<proteinExistence type="inferred from homology"/>
<gene>
    <name evidence="7 9" type="primary">ALG13</name>
    <name evidence="9" type="ORF">H2201_007996</name>
</gene>
<evidence type="ECO:0000313" key="9">
    <source>
        <dbReference type="EMBL" id="KAJ9657887.1"/>
    </source>
</evidence>
<evidence type="ECO:0000256" key="7">
    <source>
        <dbReference type="RuleBase" id="RU362128"/>
    </source>
</evidence>
<reference evidence="9" key="1">
    <citation type="submission" date="2022-10" db="EMBL/GenBank/DDBJ databases">
        <title>Culturing micro-colonial fungi from biological soil crusts in the Mojave desert and describing Neophaeococcomyces mojavensis, and introducing the new genera and species Taxawa tesnikishii.</title>
        <authorList>
            <person name="Kurbessoian T."/>
            <person name="Stajich J.E."/>
        </authorList>
    </citation>
    <scope>NUCLEOTIDE SEQUENCE</scope>
    <source>
        <strain evidence="9">TK_1</strain>
    </source>
</reference>
<comment type="subcellular location">
    <subcellularLocation>
        <location evidence="7">Endoplasmic reticulum</location>
    </subcellularLocation>
</comment>
<keyword evidence="10" id="KW-1185">Reference proteome</keyword>
<name>A0ABQ9NI37_9PEZI</name>
<dbReference type="Gene3D" id="3.40.50.2000">
    <property type="entry name" value="Glycogen Phosphorylase B"/>
    <property type="match status" value="1"/>
</dbReference>
<dbReference type="Pfam" id="PF04101">
    <property type="entry name" value="Glyco_tran_28_C"/>
    <property type="match status" value="1"/>
</dbReference>
<comment type="function">
    <text evidence="4 7">Involved in protein N-glycosylation. Essential for the second step of the dolichol-linked oligosaccharide pathway.</text>
</comment>
<dbReference type="PANTHER" id="PTHR47043:SF1">
    <property type="entry name" value="UDP-N-ACETYLGLUCOSAMINE TRANSFERASE SUBUNIT ALG13"/>
    <property type="match status" value="1"/>
</dbReference>